<feature type="transmembrane region" description="Helical" evidence="6">
    <location>
        <begin position="58"/>
        <end position="78"/>
    </location>
</feature>
<dbReference type="CDD" id="cd17394">
    <property type="entry name" value="MFS_FucP_like"/>
    <property type="match status" value="1"/>
</dbReference>
<feature type="transmembrane region" description="Helical" evidence="6">
    <location>
        <begin position="403"/>
        <end position="422"/>
    </location>
</feature>
<comment type="subcellular location">
    <subcellularLocation>
        <location evidence="1">Cell inner membrane</location>
        <topology evidence="1">Multi-pass membrane protein</topology>
    </subcellularLocation>
</comment>
<evidence type="ECO:0000313" key="8">
    <source>
        <dbReference type="Proteomes" id="UP000247099"/>
    </source>
</evidence>
<dbReference type="GO" id="GO:0022857">
    <property type="term" value="F:transmembrane transporter activity"/>
    <property type="evidence" value="ECO:0007669"/>
    <property type="project" value="InterPro"/>
</dbReference>
<dbReference type="Pfam" id="PF07690">
    <property type="entry name" value="MFS_1"/>
    <property type="match status" value="1"/>
</dbReference>
<dbReference type="FunCoup" id="A0A317ZLB8">
    <property type="interactions" value="84"/>
</dbReference>
<evidence type="ECO:0000256" key="4">
    <source>
        <dbReference type="ARBA" id="ARBA00022989"/>
    </source>
</evidence>
<proteinExistence type="predicted"/>
<keyword evidence="4 6" id="KW-1133">Transmembrane helix</keyword>
<protein>
    <submittedName>
        <fullName evidence="7">MFS transporter</fullName>
    </submittedName>
</protein>
<dbReference type="InParanoid" id="A0A317ZLB8"/>
<feature type="transmembrane region" description="Helical" evidence="6">
    <location>
        <begin position="112"/>
        <end position="136"/>
    </location>
</feature>
<dbReference type="PANTHER" id="PTHR43702">
    <property type="entry name" value="L-FUCOSE-PROTON SYMPORTER"/>
    <property type="match status" value="1"/>
</dbReference>
<dbReference type="AlphaFoldDB" id="A0A317ZLB8"/>
<feature type="transmembrane region" description="Helical" evidence="6">
    <location>
        <begin position="472"/>
        <end position="492"/>
    </location>
</feature>
<dbReference type="OrthoDB" id="9795150at2"/>
<dbReference type="GO" id="GO:0005886">
    <property type="term" value="C:plasma membrane"/>
    <property type="evidence" value="ECO:0007669"/>
    <property type="project" value="UniProtKB-SubCell"/>
</dbReference>
<dbReference type="PANTHER" id="PTHR43702:SF11">
    <property type="entry name" value="L-FUCOSE-PROTON SYMPORTER"/>
    <property type="match status" value="1"/>
</dbReference>
<evidence type="ECO:0000256" key="2">
    <source>
        <dbReference type="ARBA" id="ARBA00022475"/>
    </source>
</evidence>
<evidence type="ECO:0000256" key="1">
    <source>
        <dbReference type="ARBA" id="ARBA00004429"/>
    </source>
</evidence>
<dbReference type="Proteomes" id="UP000247099">
    <property type="component" value="Unassembled WGS sequence"/>
</dbReference>
<evidence type="ECO:0000313" key="7">
    <source>
        <dbReference type="EMBL" id="PXA04738.1"/>
    </source>
</evidence>
<accession>A0A317ZLB8</accession>
<name>A0A317ZLB8_9BACT</name>
<dbReference type="RefSeq" id="WP_110130544.1">
    <property type="nucleotide sequence ID" value="NZ_QHJQ01000003.1"/>
</dbReference>
<keyword evidence="3 6" id="KW-0812">Transmembrane</keyword>
<dbReference type="InterPro" id="IPR050375">
    <property type="entry name" value="MFS_TsgA-like"/>
</dbReference>
<dbReference type="InterPro" id="IPR036259">
    <property type="entry name" value="MFS_trans_sf"/>
</dbReference>
<evidence type="ECO:0000256" key="6">
    <source>
        <dbReference type="SAM" id="Phobius"/>
    </source>
</evidence>
<keyword evidence="8" id="KW-1185">Reference proteome</keyword>
<feature type="transmembrane region" description="Helical" evidence="6">
    <location>
        <begin position="378"/>
        <end position="397"/>
    </location>
</feature>
<comment type="caution">
    <text evidence="7">The sequence shown here is derived from an EMBL/GenBank/DDBJ whole genome shotgun (WGS) entry which is preliminary data.</text>
</comment>
<dbReference type="Gene3D" id="1.20.1250.20">
    <property type="entry name" value="MFS general substrate transporter like domains"/>
    <property type="match status" value="2"/>
</dbReference>
<feature type="transmembrane region" description="Helical" evidence="6">
    <location>
        <begin position="312"/>
        <end position="334"/>
    </location>
</feature>
<keyword evidence="2" id="KW-1003">Cell membrane</keyword>
<organism evidence="7 8">
    <name type="scientific">Coraliomargarita sinensis</name>
    <dbReference type="NCBI Taxonomy" id="2174842"/>
    <lineage>
        <taxon>Bacteria</taxon>
        <taxon>Pseudomonadati</taxon>
        <taxon>Verrucomicrobiota</taxon>
        <taxon>Opitutia</taxon>
        <taxon>Puniceicoccales</taxon>
        <taxon>Coraliomargaritaceae</taxon>
        <taxon>Coraliomargarita</taxon>
    </lineage>
</organism>
<gene>
    <name evidence="7" type="ORF">DDZ13_06090</name>
</gene>
<feature type="transmembrane region" description="Helical" evidence="6">
    <location>
        <begin position="434"/>
        <end position="452"/>
    </location>
</feature>
<reference evidence="7 8" key="1">
    <citation type="submission" date="2018-05" db="EMBL/GenBank/DDBJ databases">
        <title>Coraliomargarita sinensis sp. nov., isolated from a marine solar saltern.</title>
        <authorList>
            <person name="Zhou L.Y."/>
        </authorList>
    </citation>
    <scope>NUCLEOTIDE SEQUENCE [LARGE SCALE GENOMIC DNA]</scope>
    <source>
        <strain evidence="7 8">WN38</strain>
    </source>
</reference>
<feature type="transmembrane region" description="Helical" evidence="6">
    <location>
        <begin position="12"/>
        <end position="34"/>
    </location>
</feature>
<dbReference type="EMBL" id="QHJQ01000003">
    <property type="protein sequence ID" value="PXA04738.1"/>
    <property type="molecule type" value="Genomic_DNA"/>
</dbReference>
<evidence type="ECO:0000256" key="5">
    <source>
        <dbReference type="ARBA" id="ARBA00023136"/>
    </source>
</evidence>
<dbReference type="SUPFAM" id="SSF103473">
    <property type="entry name" value="MFS general substrate transporter"/>
    <property type="match status" value="2"/>
</dbReference>
<sequence length="499" mass="54089">MNTPTDKKDARLIGAGMVFPFILVTSLFALWGFANDITNPLVAAFKDVFVINNAQSSWVQMAFYGGYGTMAIPAALFIRKFSYKSGIVLGLILYATGALICVPAASMASFNLFLAALYILTFGLAFLETTANPYVLSMGPEETATRRLNLAQAFNPMGSLTGMTVASIFILSNLQVEDFRTDFAGYHSDQGTQQVETVEYNVLPIFQSTPKERVKDPVMAEYVANNPEKSLDAALADYKDGELETFMGKTHRELQDHDLKIVSTPYMIIGFVVIGVLVVFLVSKLPHTASVGDHREDSSLGEILGRLFKNPLYLGGVVAQTFYVGAQIMCWTFIIQYAQNELGMDKATAQNHNIGAMVVFLSSRFICTFFLKYISPGALLLTLSSAAIGATLGAIYLEGMAGLYSLMAISACMSLMFPTIYGIALEGLGPDAKIASAGLILAIVGGAFMPRLQGGIMDMETFMGVDATRGSFYLPCLCFIVIAAYACLTRLVHARRRAA</sequence>
<feature type="transmembrane region" description="Helical" evidence="6">
    <location>
        <begin position="266"/>
        <end position="285"/>
    </location>
</feature>
<dbReference type="InterPro" id="IPR011701">
    <property type="entry name" value="MFS"/>
</dbReference>
<feature type="transmembrane region" description="Helical" evidence="6">
    <location>
        <begin position="85"/>
        <end position="106"/>
    </location>
</feature>
<evidence type="ECO:0000256" key="3">
    <source>
        <dbReference type="ARBA" id="ARBA00022692"/>
    </source>
</evidence>
<keyword evidence="5 6" id="KW-0472">Membrane</keyword>